<reference evidence="2 3" key="1">
    <citation type="journal article" date="2011" name="J. Biotechnol.">
        <title>The complete genome sequence of the dominant Sinorhizobium meliloti field isolate SM11 extends the S. meliloti pan-genome.</title>
        <authorList>
            <person name="Schneiker-Bekel S."/>
            <person name="Wibberg D."/>
            <person name="Bekel T."/>
            <person name="Blom J."/>
            <person name="Linke B."/>
            <person name="Neuweger H."/>
            <person name="Stiens M."/>
            <person name="Vorholter F.J."/>
            <person name="Weidner S."/>
            <person name="Goesmann A."/>
            <person name="Puhler A."/>
            <person name="Schluter A."/>
        </authorList>
    </citation>
    <scope>NUCLEOTIDE SEQUENCE [LARGE SCALE GENOMIC DNA]</scope>
    <source>
        <strain evidence="2 3">SM11</strain>
        <plasmid evidence="3">pSmeSM11c</plasmid>
    </source>
</reference>
<dbReference type="KEGG" id="smx:SM11_pC0338"/>
<name>F7XCK1_SINMM</name>
<keyword evidence="1" id="KW-1133">Transmembrane helix</keyword>
<dbReference type="EMBL" id="CP001831">
    <property type="protein sequence ID" value="AEH81411.1"/>
    <property type="molecule type" value="Genomic_DNA"/>
</dbReference>
<feature type="transmembrane region" description="Helical" evidence="1">
    <location>
        <begin position="13"/>
        <end position="32"/>
    </location>
</feature>
<proteinExistence type="predicted"/>
<keyword evidence="1" id="KW-0472">Membrane</keyword>
<keyword evidence="2" id="KW-0614">Plasmid</keyword>
<geneLocation type="plasmid" evidence="2 3">
    <name>pSmeSM11c</name>
</geneLocation>
<evidence type="ECO:0000313" key="3">
    <source>
        <dbReference type="Proteomes" id="UP000009045"/>
    </source>
</evidence>
<dbReference type="HOGENOM" id="CLU_3348711_0_0_5"/>
<accession>F7XCK1</accession>
<keyword evidence="1" id="KW-0812">Transmembrane</keyword>
<sequence length="37" mass="4180">MQTAGLEEVQMDITTLLIIVLIVLLLGGGWYGRGRWY</sequence>
<organism evidence="2 3">
    <name type="scientific">Sinorhizobium meliloti (strain SM11)</name>
    <dbReference type="NCBI Taxonomy" id="707241"/>
    <lineage>
        <taxon>Bacteria</taxon>
        <taxon>Pseudomonadati</taxon>
        <taxon>Pseudomonadota</taxon>
        <taxon>Alphaproteobacteria</taxon>
        <taxon>Hyphomicrobiales</taxon>
        <taxon>Rhizobiaceae</taxon>
        <taxon>Sinorhizobium/Ensifer group</taxon>
        <taxon>Sinorhizobium</taxon>
    </lineage>
</organism>
<evidence type="ECO:0000256" key="1">
    <source>
        <dbReference type="SAM" id="Phobius"/>
    </source>
</evidence>
<dbReference type="AlphaFoldDB" id="F7XCK1"/>
<gene>
    <name evidence="2" type="ordered locus">SM11_pC0338</name>
</gene>
<evidence type="ECO:0000313" key="2">
    <source>
        <dbReference type="EMBL" id="AEH81411.1"/>
    </source>
</evidence>
<protein>
    <submittedName>
        <fullName evidence="2">Uncharacterized protein</fullName>
    </submittedName>
</protein>
<dbReference type="Proteomes" id="UP000009045">
    <property type="component" value="Plasmid pSmeSM11c"/>
</dbReference>